<proteinExistence type="predicted"/>
<dbReference type="Proteomes" id="UP000326396">
    <property type="component" value="Linkage Group LG6"/>
</dbReference>
<feature type="compositionally biased region" description="Basic residues" evidence="1">
    <location>
        <begin position="737"/>
        <end position="751"/>
    </location>
</feature>
<evidence type="ECO:0000259" key="2">
    <source>
        <dbReference type="Pfam" id="PF10551"/>
    </source>
</evidence>
<feature type="region of interest" description="Disordered" evidence="1">
    <location>
        <begin position="735"/>
        <end position="755"/>
    </location>
</feature>
<dbReference type="EMBL" id="SZYD01000016">
    <property type="protein sequence ID" value="KAD3337257.1"/>
    <property type="molecule type" value="Genomic_DNA"/>
</dbReference>
<reference evidence="5 6" key="1">
    <citation type="submission" date="2019-05" db="EMBL/GenBank/DDBJ databases">
        <title>Mikania micrantha, genome provides insights into the molecular mechanism of rapid growth.</title>
        <authorList>
            <person name="Liu B."/>
        </authorList>
    </citation>
    <scope>NUCLEOTIDE SEQUENCE [LARGE SCALE GENOMIC DNA]</scope>
    <source>
        <strain evidence="5">NLD-2019</strain>
        <tissue evidence="5">Leaf</tissue>
    </source>
</reference>
<dbReference type="Pfam" id="PF10551">
    <property type="entry name" value="MULE"/>
    <property type="match status" value="1"/>
</dbReference>
<comment type="caution">
    <text evidence="5">The sequence shown here is derived from an EMBL/GenBank/DDBJ whole genome shotgun (WGS) entry which is preliminary data.</text>
</comment>
<dbReference type="InterPro" id="IPR018289">
    <property type="entry name" value="MULE_transposase_dom"/>
</dbReference>
<feature type="domain" description="DUF7895" evidence="3">
    <location>
        <begin position="85"/>
        <end position="132"/>
    </location>
</feature>
<feature type="domain" description="MULE transposase" evidence="2">
    <location>
        <begin position="639"/>
        <end position="709"/>
    </location>
</feature>
<dbReference type="InterPro" id="IPR057217">
    <property type="entry name" value="DUF7895"/>
</dbReference>
<organism evidence="5 6">
    <name type="scientific">Mikania micrantha</name>
    <name type="common">bitter vine</name>
    <dbReference type="NCBI Taxonomy" id="192012"/>
    <lineage>
        <taxon>Eukaryota</taxon>
        <taxon>Viridiplantae</taxon>
        <taxon>Streptophyta</taxon>
        <taxon>Embryophyta</taxon>
        <taxon>Tracheophyta</taxon>
        <taxon>Spermatophyta</taxon>
        <taxon>Magnoliopsida</taxon>
        <taxon>eudicotyledons</taxon>
        <taxon>Gunneridae</taxon>
        <taxon>Pentapetalae</taxon>
        <taxon>asterids</taxon>
        <taxon>campanulids</taxon>
        <taxon>Asterales</taxon>
        <taxon>Asteraceae</taxon>
        <taxon>Asteroideae</taxon>
        <taxon>Heliantheae alliance</taxon>
        <taxon>Eupatorieae</taxon>
        <taxon>Mikania</taxon>
    </lineage>
</organism>
<dbReference type="PANTHER" id="PTHR31973">
    <property type="entry name" value="POLYPROTEIN, PUTATIVE-RELATED"/>
    <property type="match status" value="1"/>
</dbReference>
<protein>
    <submittedName>
        <fullName evidence="5">Uncharacterized protein</fullName>
    </submittedName>
</protein>
<evidence type="ECO:0000259" key="3">
    <source>
        <dbReference type="Pfam" id="PF25433"/>
    </source>
</evidence>
<dbReference type="PANTHER" id="PTHR31973:SF190">
    <property type="entry name" value="MULE TRANSPOSASE DOMAIN-CONTAINING PROTEIN"/>
    <property type="match status" value="1"/>
</dbReference>
<name>A0A5N6M9X2_9ASTR</name>
<dbReference type="OrthoDB" id="1164792at2759"/>
<gene>
    <name evidence="5" type="ORF">E3N88_32777</name>
</gene>
<evidence type="ECO:0000259" key="4">
    <source>
        <dbReference type="Pfam" id="PF26130"/>
    </source>
</evidence>
<keyword evidence="6" id="KW-1185">Reference proteome</keyword>
<feature type="domain" description="PB1-like" evidence="4">
    <location>
        <begin position="184"/>
        <end position="247"/>
    </location>
</feature>
<sequence>MELSSQTINAVTSSSTSRKLKYKDCIAYHRSSCIRFPTKPKETLVVYGLPETAASVAVAATVVGAAATFLARRTKSEETTQAVPTRTCDDCGGSGICPECKGEGFVLKRLSDGSAEKARLNAKNMATRYTAGHLDRGSLRIRNGFIGGRFILDRVEEHTRFAFQGDSDRRSTSDCCYAGFYPKLFSIKIHHGGAFSELPGHTYEDGQVNLVDLLNVNNFSVVQLDEVRVKLGYQVDETSYYHLLVPGGDLDTVIYKTNDYMAIVPYNEVEELTSSKQLEGQQYKISQQMLNDFNPFLEIDIEFEDAVAEDIEEVDDHNKGVGSDETNSDYIVDMINDIDDVEVDIRNFKLHVDEQVEKKIELDVGNDINDEVLDNDNFESGCESNENIGSIKKRNLKSIKRENEKYFYIGQAFGGKNEVKQMIKTHSVESRRQLKIVKDDNYRVRVICAGEMLKFDINEDGELVQRVETEPTEIHKGSNNPLKYSCPWLLLISKDKESGSWMVKTFIEDHKCIQTCKISACISSFLSQQLMEQIEENPNIPVKAMQEQLKRKFEVEISKMKAFRAKGKALLQIQGDYSLQYMLLRDYIDELKRTNPGTTVIIEVETATEPKVETRRFKRIYICLGPLKEGFKAIGRDILGLDGSFMKGPYPGQILTAVGIDNNNGIYPLSYAIVEEENYDSWSWFIRCVGDDLNLSTDSNFTFVSDRQKVYSFKIFPINGKSLWPRSVVPTILTPPTHHKPVGRPKKARKKSAVEIEDMTRGGRLSKKNTTVTCDKCRNKGHNRRICNGINQA</sequence>
<dbReference type="AlphaFoldDB" id="A0A5N6M9X2"/>
<evidence type="ECO:0000313" key="6">
    <source>
        <dbReference type="Proteomes" id="UP000326396"/>
    </source>
</evidence>
<dbReference type="Pfam" id="PF25433">
    <property type="entry name" value="DUF7895"/>
    <property type="match status" value="1"/>
</dbReference>
<evidence type="ECO:0000256" key="1">
    <source>
        <dbReference type="SAM" id="MobiDB-lite"/>
    </source>
</evidence>
<dbReference type="InterPro" id="IPR058594">
    <property type="entry name" value="PB1-like_dom_pln"/>
</dbReference>
<evidence type="ECO:0000313" key="5">
    <source>
        <dbReference type="EMBL" id="KAD3337257.1"/>
    </source>
</evidence>
<dbReference type="Pfam" id="PF26130">
    <property type="entry name" value="PB1-like"/>
    <property type="match status" value="1"/>
</dbReference>
<accession>A0A5N6M9X2</accession>